<dbReference type="PANTHER" id="PTHR19965:SF82">
    <property type="entry name" value="THO COMPLEX SUBUNIT 4"/>
    <property type="match status" value="1"/>
</dbReference>
<evidence type="ECO:0000256" key="2">
    <source>
        <dbReference type="PROSITE-ProRule" id="PRU00176"/>
    </source>
</evidence>
<dbReference type="Gene3D" id="3.30.70.330">
    <property type="match status" value="1"/>
</dbReference>
<name>A0AAV5VBN8_9BILA</name>
<feature type="domain" description="RRM" evidence="3">
    <location>
        <begin position="80"/>
        <end position="156"/>
    </location>
</feature>
<dbReference type="PROSITE" id="PS50102">
    <property type="entry name" value="RRM"/>
    <property type="match status" value="1"/>
</dbReference>
<evidence type="ECO:0000313" key="4">
    <source>
        <dbReference type="EMBL" id="GMT16668.1"/>
    </source>
</evidence>
<keyword evidence="1 2" id="KW-0694">RNA-binding</keyword>
<dbReference type="InterPro" id="IPR012677">
    <property type="entry name" value="Nucleotide-bd_a/b_plait_sf"/>
</dbReference>
<keyword evidence="5" id="KW-1185">Reference proteome</keyword>
<dbReference type="PANTHER" id="PTHR19965">
    <property type="entry name" value="RNA AND EXPORT FACTOR BINDING PROTEIN"/>
    <property type="match status" value="1"/>
</dbReference>
<dbReference type="AlphaFoldDB" id="A0AAV5VBN8"/>
<evidence type="ECO:0000259" key="3">
    <source>
        <dbReference type="PROSITE" id="PS50102"/>
    </source>
</evidence>
<dbReference type="GO" id="GO:0006406">
    <property type="term" value="P:mRNA export from nucleus"/>
    <property type="evidence" value="ECO:0007669"/>
    <property type="project" value="TreeGrafter"/>
</dbReference>
<dbReference type="SMART" id="SM00360">
    <property type="entry name" value="RRM"/>
    <property type="match status" value="1"/>
</dbReference>
<dbReference type="InterPro" id="IPR051229">
    <property type="entry name" value="ALYREF_mRNA_export"/>
</dbReference>
<gene>
    <name evidence="4" type="ORF">PFISCL1PPCAC_7965</name>
</gene>
<organism evidence="4 5">
    <name type="scientific">Pristionchus fissidentatus</name>
    <dbReference type="NCBI Taxonomy" id="1538716"/>
    <lineage>
        <taxon>Eukaryota</taxon>
        <taxon>Metazoa</taxon>
        <taxon>Ecdysozoa</taxon>
        <taxon>Nematoda</taxon>
        <taxon>Chromadorea</taxon>
        <taxon>Rhabditida</taxon>
        <taxon>Rhabditina</taxon>
        <taxon>Diplogasteromorpha</taxon>
        <taxon>Diplogasteroidea</taxon>
        <taxon>Neodiplogasteridae</taxon>
        <taxon>Pristionchus</taxon>
    </lineage>
</organism>
<dbReference type="GO" id="GO:0003729">
    <property type="term" value="F:mRNA binding"/>
    <property type="evidence" value="ECO:0007669"/>
    <property type="project" value="TreeGrafter"/>
</dbReference>
<dbReference type="EMBL" id="BTSY01000002">
    <property type="protein sequence ID" value="GMT16668.1"/>
    <property type="molecule type" value="Genomic_DNA"/>
</dbReference>
<dbReference type="SUPFAM" id="SSF54928">
    <property type="entry name" value="RNA-binding domain, RBD"/>
    <property type="match status" value="1"/>
</dbReference>
<dbReference type="InterPro" id="IPR035979">
    <property type="entry name" value="RBD_domain_sf"/>
</dbReference>
<dbReference type="Pfam" id="PF00076">
    <property type="entry name" value="RRM_1"/>
    <property type="match status" value="1"/>
</dbReference>
<feature type="non-terminal residue" evidence="4">
    <location>
        <position position="1"/>
    </location>
</feature>
<accession>A0AAV5VBN8</accession>
<dbReference type="GO" id="GO:0005634">
    <property type="term" value="C:nucleus"/>
    <property type="evidence" value="ECO:0007669"/>
    <property type="project" value="TreeGrafter"/>
</dbReference>
<protein>
    <recommendedName>
        <fullName evidence="3">RRM domain-containing protein</fullName>
    </recommendedName>
</protein>
<evidence type="ECO:0000256" key="1">
    <source>
        <dbReference type="ARBA" id="ARBA00022884"/>
    </source>
</evidence>
<comment type="caution">
    <text evidence="4">The sequence shown here is derived from an EMBL/GenBank/DDBJ whole genome shotgun (WGS) entry which is preliminary data.</text>
</comment>
<dbReference type="InterPro" id="IPR000504">
    <property type="entry name" value="RRM_dom"/>
</dbReference>
<dbReference type="Proteomes" id="UP001432322">
    <property type="component" value="Unassembled WGS sequence"/>
</dbReference>
<sequence length="234" mass="25655">GRMVNVNLSLDEIIRDNKGRRASAGNPVTRRPLNSVRTGFIKKSASSTAIGNKWGHSGFDEMYGGRKTTTVISRVSSGPVKVDISNLNNYITTADLEELFAQYPFTKIHVHFDESGSSIGTGAITLKSRNDAERLVNDFRGCKVDGKAIQMSIVDSKRPALKVERPAAVSRPKVFSQVQRHSRPVQQRGWMHDNRFATAEKAVTTNGRGGAKGGKKAGYTEAELDAELDAYMKK</sequence>
<evidence type="ECO:0000313" key="5">
    <source>
        <dbReference type="Proteomes" id="UP001432322"/>
    </source>
</evidence>
<reference evidence="4" key="1">
    <citation type="submission" date="2023-10" db="EMBL/GenBank/DDBJ databases">
        <title>Genome assembly of Pristionchus species.</title>
        <authorList>
            <person name="Yoshida K."/>
            <person name="Sommer R.J."/>
        </authorList>
    </citation>
    <scope>NUCLEOTIDE SEQUENCE</scope>
    <source>
        <strain evidence="4">RS5133</strain>
    </source>
</reference>
<proteinExistence type="predicted"/>